<feature type="region of interest" description="Disordered" evidence="6">
    <location>
        <begin position="63"/>
        <end position="87"/>
    </location>
</feature>
<organism evidence="9 10">
    <name type="scientific">Lutispora saccharofermentans</name>
    <dbReference type="NCBI Taxonomy" id="3024236"/>
    <lineage>
        <taxon>Bacteria</taxon>
        <taxon>Bacillati</taxon>
        <taxon>Bacillota</taxon>
        <taxon>Clostridia</taxon>
        <taxon>Lutisporales</taxon>
        <taxon>Lutisporaceae</taxon>
        <taxon>Lutispora</taxon>
    </lineage>
</organism>
<dbReference type="EMBL" id="JAJEKE010000025">
    <property type="protein sequence ID" value="MCQ1531570.1"/>
    <property type="molecule type" value="Genomic_DNA"/>
</dbReference>
<evidence type="ECO:0000259" key="8">
    <source>
        <dbReference type="Pfam" id="PF04024"/>
    </source>
</evidence>
<dbReference type="Pfam" id="PF04024">
    <property type="entry name" value="PspC"/>
    <property type="match status" value="1"/>
</dbReference>
<accession>A0ABT1NJX1</accession>
<dbReference type="InterPro" id="IPR007168">
    <property type="entry name" value="Phageshock_PspC_N"/>
</dbReference>
<evidence type="ECO:0000313" key="10">
    <source>
        <dbReference type="Proteomes" id="UP001651880"/>
    </source>
</evidence>
<keyword evidence="10" id="KW-1185">Reference proteome</keyword>
<evidence type="ECO:0000256" key="7">
    <source>
        <dbReference type="SAM" id="Phobius"/>
    </source>
</evidence>
<dbReference type="InterPro" id="IPR052027">
    <property type="entry name" value="PspC"/>
</dbReference>
<gene>
    <name evidence="9" type="ORF">LJD61_18815</name>
</gene>
<feature type="transmembrane region" description="Helical" evidence="7">
    <location>
        <begin position="34"/>
        <end position="59"/>
    </location>
</feature>
<dbReference type="Proteomes" id="UP001651880">
    <property type="component" value="Unassembled WGS sequence"/>
</dbReference>
<dbReference type="RefSeq" id="WP_255229120.1">
    <property type="nucleotide sequence ID" value="NZ_JAJEKE010000025.1"/>
</dbReference>
<reference evidence="9 10" key="1">
    <citation type="submission" date="2021-10" db="EMBL/GenBank/DDBJ databases">
        <title>Lutispora strain m25 sp. nov., a thermophilic, non-spore-forming bacterium isolated from a lab-scale methanogenic bioreactor digesting anaerobic sludge.</title>
        <authorList>
            <person name="El Houari A."/>
            <person name="Mcdonald J."/>
        </authorList>
    </citation>
    <scope>NUCLEOTIDE SEQUENCE [LARGE SCALE GENOMIC DNA]</scope>
    <source>
        <strain evidence="10">m25</strain>
    </source>
</reference>
<evidence type="ECO:0000313" key="9">
    <source>
        <dbReference type="EMBL" id="MCQ1531570.1"/>
    </source>
</evidence>
<evidence type="ECO:0000256" key="5">
    <source>
        <dbReference type="ARBA" id="ARBA00023136"/>
    </source>
</evidence>
<comment type="subcellular location">
    <subcellularLocation>
        <location evidence="1">Cell membrane</location>
        <topology evidence="1">Single-pass membrane protein</topology>
    </subcellularLocation>
</comment>
<evidence type="ECO:0000256" key="3">
    <source>
        <dbReference type="ARBA" id="ARBA00022692"/>
    </source>
</evidence>
<keyword evidence="2" id="KW-1003">Cell membrane</keyword>
<comment type="caution">
    <text evidence="9">The sequence shown here is derived from an EMBL/GenBank/DDBJ whole genome shotgun (WGS) entry which is preliminary data.</text>
</comment>
<evidence type="ECO:0000256" key="6">
    <source>
        <dbReference type="SAM" id="MobiDB-lite"/>
    </source>
</evidence>
<keyword evidence="4 7" id="KW-1133">Transmembrane helix</keyword>
<evidence type="ECO:0000256" key="4">
    <source>
        <dbReference type="ARBA" id="ARBA00022989"/>
    </source>
</evidence>
<dbReference type="PANTHER" id="PTHR33885:SF3">
    <property type="entry name" value="PHAGE SHOCK PROTEIN C"/>
    <property type="match status" value="1"/>
</dbReference>
<proteinExistence type="predicted"/>
<protein>
    <submittedName>
        <fullName evidence="9">PspC domain-containing protein</fullName>
    </submittedName>
</protein>
<evidence type="ECO:0000256" key="1">
    <source>
        <dbReference type="ARBA" id="ARBA00004162"/>
    </source>
</evidence>
<dbReference type="PANTHER" id="PTHR33885">
    <property type="entry name" value="PHAGE SHOCK PROTEIN C"/>
    <property type="match status" value="1"/>
</dbReference>
<keyword evidence="5 7" id="KW-0472">Membrane</keyword>
<sequence length="87" mass="9977">MNKKLYKSRHNKTLAGVCGGLADYFDIDVTIVRLIWVAFFFLSAGFPILLAYIIAAFIIPEEPADNYDQNNPYANVNYKVEKDEQDR</sequence>
<keyword evidence="3 7" id="KW-0812">Transmembrane</keyword>
<name>A0ABT1NJX1_9FIRM</name>
<evidence type="ECO:0000256" key="2">
    <source>
        <dbReference type="ARBA" id="ARBA00022475"/>
    </source>
</evidence>
<feature type="domain" description="Phage shock protein PspC N-terminal" evidence="8">
    <location>
        <begin position="3"/>
        <end position="62"/>
    </location>
</feature>